<evidence type="ECO:0000256" key="2">
    <source>
        <dbReference type="ARBA" id="ARBA00022801"/>
    </source>
</evidence>
<name>A0A850NSY1_9PROT</name>
<dbReference type="Proteomes" id="UP000557688">
    <property type="component" value="Unassembled WGS sequence"/>
</dbReference>
<evidence type="ECO:0000256" key="3">
    <source>
        <dbReference type="HAMAP-Rule" id="MF_00298"/>
    </source>
</evidence>
<dbReference type="PROSITE" id="PS00893">
    <property type="entry name" value="NUDIX_BOX"/>
    <property type="match status" value="1"/>
</dbReference>
<dbReference type="NCBIfam" id="NF001938">
    <property type="entry name" value="PRK00714.1-5"/>
    <property type="match status" value="1"/>
</dbReference>
<keyword evidence="2 3" id="KW-0378">Hydrolase</keyword>
<evidence type="ECO:0000259" key="4">
    <source>
        <dbReference type="PROSITE" id="PS51462"/>
    </source>
</evidence>
<evidence type="ECO:0000313" key="7">
    <source>
        <dbReference type="Proteomes" id="UP000557688"/>
    </source>
</evidence>
<dbReference type="RefSeq" id="WP_176623999.1">
    <property type="nucleotide sequence ID" value="NZ_JABXXQ010000155.1"/>
</dbReference>
<comment type="caution">
    <text evidence="6">The sequence shown here is derived from an EMBL/GenBank/DDBJ whole genome shotgun (WGS) entry which is preliminary data.</text>
</comment>
<dbReference type="EMBL" id="JABXXQ010000155">
    <property type="protein sequence ID" value="NVN30455.1"/>
    <property type="molecule type" value="Genomic_DNA"/>
</dbReference>
<evidence type="ECO:0000313" key="8">
    <source>
        <dbReference type="Proteomes" id="UP000565205"/>
    </source>
</evidence>
<dbReference type="InterPro" id="IPR015797">
    <property type="entry name" value="NUDIX_hydrolase-like_dom_sf"/>
</dbReference>
<comment type="function">
    <text evidence="3">Accelerates the degradation of transcripts by removing pyrophosphate from the 5'-end of triphosphorylated RNA, leading to a more labile monophosphorylated state that can stimulate subsequent ribonuclease cleavage.</text>
</comment>
<comment type="cofactor">
    <cofactor evidence="1">
        <name>Mg(2+)</name>
        <dbReference type="ChEBI" id="CHEBI:18420"/>
    </cofactor>
</comment>
<dbReference type="AlphaFoldDB" id="A0A850NSY1"/>
<dbReference type="InterPro" id="IPR000086">
    <property type="entry name" value="NUDIX_hydrolase_dom"/>
</dbReference>
<feature type="short sequence motif" description="Nudix box" evidence="3">
    <location>
        <begin position="48"/>
        <end position="69"/>
    </location>
</feature>
<dbReference type="Gene3D" id="3.90.79.10">
    <property type="entry name" value="Nucleoside Triphosphate Pyrophosphohydrolase"/>
    <property type="match status" value="1"/>
</dbReference>
<dbReference type="PROSITE" id="PS51462">
    <property type="entry name" value="NUDIX"/>
    <property type="match status" value="1"/>
</dbReference>
<dbReference type="GO" id="GO:0008893">
    <property type="term" value="F:guanosine-3',5'-bis(diphosphate) 3'-diphosphatase activity"/>
    <property type="evidence" value="ECO:0007669"/>
    <property type="project" value="TreeGrafter"/>
</dbReference>
<dbReference type="InterPro" id="IPR020084">
    <property type="entry name" value="NUDIX_hydrolase_CS"/>
</dbReference>
<feature type="domain" description="Nudix hydrolase" evidence="4">
    <location>
        <begin position="9"/>
        <end position="157"/>
    </location>
</feature>
<dbReference type="PANTHER" id="PTHR11839:SF22">
    <property type="entry name" value="NUDIX HYDROLASE 26, CHLOROPLASTIC"/>
    <property type="match status" value="1"/>
</dbReference>
<dbReference type="InterPro" id="IPR022927">
    <property type="entry name" value="RppH"/>
</dbReference>
<proteinExistence type="inferred from homology"/>
<dbReference type="Proteomes" id="UP000565205">
    <property type="component" value="Unassembled WGS sequence"/>
</dbReference>
<dbReference type="PANTHER" id="PTHR11839">
    <property type="entry name" value="UDP/ADP-SUGAR PYROPHOSPHATASE"/>
    <property type="match status" value="1"/>
</dbReference>
<dbReference type="CDD" id="cd03671">
    <property type="entry name" value="NUDIX_Ap4A_hydrolase_plant_like"/>
    <property type="match status" value="1"/>
</dbReference>
<reference evidence="5 7" key="2">
    <citation type="submission" date="2020-08" db="EMBL/GenBank/DDBJ databases">
        <title>Genomic Encyclopedia of Type Strains, Phase III (KMG-III): the genomes of soil and plant-associated and newly described type strains.</title>
        <authorList>
            <person name="Whitman W."/>
        </authorList>
    </citation>
    <scope>NUCLEOTIDE SEQUENCE [LARGE SCALE GENOMIC DNA]</scope>
    <source>
        <strain evidence="5 7">CECT 8088</strain>
    </source>
</reference>
<protein>
    <recommendedName>
        <fullName evidence="3">RNA pyrophosphohydrolase</fullName>
        <ecNumber evidence="3">3.6.1.-</ecNumber>
    </recommendedName>
    <alternativeName>
        <fullName evidence="3">(Di)nucleoside polyphosphate hydrolase</fullName>
    </alternativeName>
</protein>
<dbReference type="EC" id="3.6.1.-" evidence="3"/>
<dbReference type="EMBL" id="JACHXV010000014">
    <property type="protein sequence ID" value="MBB3174957.1"/>
    <property type="molecule type" value="Genomic_DNA"/>
</dbReference>
<dbReference type="GO" id="GO:0019693">
    <property type="term" value="P:ribose phosphate metabolic process"/>
    <property type="evidence" value="ECO:0007669"/>
    <property type="project" value="TreeGrafter"/>
</dbReference>
<comment type="similarity">
    <text evidence="3">Belongs to the Nudix hydrolase family. RppH subfamily.</text>
</comment>
<evidence type="ECO:0000313" key="6">
    <source>
        <dbReference type="EMBL" id="NVN30455.1"/>
    </source>
</evidence>
<evidence type="ECO:0000256" key="1">
    <source>
        <dbReference type="ARBA" id="ARBA00001946"/>
    </source>
</evidence>
<dbReference type="Pfam" id="PF00293">
    <property type="entry name" value="NUDIX"/>
    <property type="match status" value="1"/>
</dbReference>
<organism evidence="6 8">
    <name type="scientific">Endobacter medicaginis</name>
    <dbReference type="NCBI Taxonomy" id="1181271"/>
    <lineage>
        <taxon>Bacteria</taxon>
        <taxon>Pseudomonadati</taxon>
        <taxon>Pseudomonadota</taxon>
        <taxon>Alphaproteobacteria</taxon>
        <taxon>Acetobacterales</taxon>
        <taxon>Acetobacteraceae</taxon>
        <taxon>Endobacter</taxon>
    </lineage>
</organism>
<accession>A0A850NSY1</accession>
<dbReference type="GO" id="GO:0034432">
    <property type="term" value="F:bis(5'-adenosyl)-pentaphosphatase activity"/>
    <property type="evidence" value="ECO:0007669"/>
    <property type="project" value="TreeGrafter"/>
</dbReference>
<gene>
    <name evidence="3" type="primary">rppH</name>
    <name evidence="3" type="synonym">nudH</name>
    <name evidence="5" type="ORF">FHR90_002804</name>
    <name evidence="6" type="ORF">HUK83_08925</name>
</gene>
<keyword evidence="7" id="KW-1185">Reference proteome</keyword>
<dbReference type="SUPFAM" id="SSF55811">
    <property type="entry name" value="Nudix"/>
    <property type="match status" value="1"/>
</dbReference>
<evidence type="ECO:0000313" key="5">
    <source>
        <dbReference type="EMBL" id="MBB3174957.1"/>
    </source>
</evidence>
<comment type="cofactor">
    <cofactor evidence="3">
        <name>a divalent metal cation</name>
        <dbReference type="ChEBI" id="CHEBI:60240"/>
    </cofactor>
</comment>
<reference evidence="6 8" key="1">
    <citation type="submission" date="2020-06" db="EMBL/GenBank/DDBJ databases">
        <title>Description of novel acetic acid bacteria.</title>
        <authorList>
            <person name="Sombolestani A."/>
        </authorList>
    </citation>
    <scope>NUCLEOTIDE SEQUENCE [LARGE SCALE GENOMIC DNA]</scope>
    <source>
        <strain evidence="6 8">LMG 26838</strain>
    </source>
</reference>
<dbReference type="GO" id="GO:0006753">
    <property type="term" value="P:nucleoside phosphate metabolic process"/>
    <property type="evidence" value="ECO:0007669"/>
    <property type="project" value="TreeGrafter"/>
</dbReference>
<sequence>MTDAPSLLPLRPNVGAALFNRRGEVFIGRRTDIKTPNDAPGIWSMPQGGIDADEDPAVAVLRELREEIGTDRAEILGHHPEWLSYELPPELIGRALGGRFRGQRQRWFALRFTGEDADIRLDAEDHPEFDAWRWVPLAELPRLEVGFKKPIYAALAVSFAGYAESLRRESFFF</sequence>
<dbReference type="HAMAP" id="MF_00298">
    <property type="entry name" value="Nudix_RppH"/>
    <property type="match status" value="1"/>
</dbReference>